<keyword evidence="3 5" id="KW-0378">Hydrolase</keyword>
<dbReference type="Pfam" id="PF10502">
    <property type="entry name" value="Peptidase_S26"/>
    <property type="match status" value="1"/>
</dbReference>
<dbReference type="GO" id="GO:0009003">
    <property type="term" value="F:signal peptidase activity"/>
    <property type="evidence" value="ECO:0007669"/>
    <property type="project" value="UniProtKB-EC"/>
</dbReference>
<dbReference type="InterPro" id="IPR019533">
    <property type="entry name" value="Peptidase_S26"/>
</dbReference>
<protein>
    <recommendedName>
        <fullName evidence="5">Signal peptidase I</fullName>
        <ecNumber evidence="5">3.4.21.89</ecNumber>
    </recommendedName>
</protein>
<evidence type="ECO:0000256" key="5">
    <source>
        <dbReference type="RuleBase" id="RU362042"/>
    </source>
</evidence>
<dbReference type="InterPro" id="IPR000223">
    <property type="entry name" value="Pept_S26A_signal_pept_1"/>
</dbReference>
<comment type="similarity">
    <text evidence="2 5">Belongs to the peptidase S26 family.</text>
</comment>
<gene>
    <name evidence="7" type="primary">lepB</name>
    <name evidence="7" type="ORF">KRR39_06695</name>
</gene>
<evidence type="ECO:0000259" key="6">
    <source>
        <dbReference type="Pfam" id="PF10502"/>
    </source>
</evidence>
<proteinExistence type="inferred from homology"/>
<dbReference type="AlphaFoldDB" id="A0A975T0N0"/>
<comment type="subcellular location">
    <subcellularLocation>
        <location evidence="1">Cell membrane</location>
        <topology evidence="1">Single-pass type II membrane protein</topology>
    </subcellularLocation>
    <subcellularLocation>
        <location evidence="5">Membrane</location>
        <topology evidence="5">Single-pass type II membrane protein</topology>
    </subcellularLocation>
</comment>
<evidence type="ECO:0000313" key="8">
    <source>
        <dbReference type="Proteomes" id="UP000683575"/>
    </source>
</evidence>
<name>A0A975T0N0_9ACTN</name>
<dbReference type="EC" id="3.4.21.89" evidence="5"/>
<dbReference type="PANTHER" id="PTHR43390">
    <property type="entry name" value="SIGNAL PEPTIDASE I"/>
    <property type="match status" value="1"/>
</dbReference>
<keyword evidence="5" id="KW-0645">Protease</keyword>
<dbReference type="PANTHER" id="PTHR43390:SF1">
    <property type="entry name" value="CHLOROPLAST PROCESSING PEPTIDASE"/>
    <property type="match status" value="1"/>
</dbReference>
<accession>A0A975T0N0</accession>
<evidence type="ECO:0000256" key="3">
    <source>
        <dbReference type="ARBA" id="ARBA00022801"/>
    </source>
</evidence>
<dbReference type="EMBL" id="CP077062">
    <property type="protein sequence ID" value="QWZ09448.1"/>
    <property type="molecule type" value="Genomic_DNA"/>
</dbReference>
<dbReference type="GO" id="GO:0005886">
    <property type="term" value="C:plasma membrane"/>
    <property type="evidence" value="ECO:0007669"/>
    <property type="project" value="UniProtKB-SubCell"/>
</dbReference>
<sequence>MRPLLVALPVVLLLLTGRFVAEPFEVASSSMTPTLRDGDEVLGEKLWPHLRGLRRDDLVVFHPPGTDALMVKRVVGLAGDTVALADGRLVVDGRPVPEAYVDLPSVDGVYYGPVTVPAGSVFVLGDDRASSVDSRSFGPVPRDRVVGRVLTRLW</sequence>
<keyword evidence="8" id="KW-1185">Reference proteome</keyword>
<reference evidence="7" key="1">
    <citation type="submission" date="2021-06" db="EMBL/GenBank/DDBJ databases">
        <title>Complete genome sequence of Nocardioides sp. G188.</title>
        <authorList>
            <person name="Im W.-T."/>
        </authorList>
    </citation>
    <scope>NUCLEOTIDE SEQUENCE</scope>
    <source>
        <strain evidence="7">G188</strain>
    </source>
</reference>
<dbReference type="KEGG" id="nps:KRR39_06695"/>
<dbReference type="CDD" id="cd06530">
    <property type="entry name" value="S26_SPase_I"/>
    <property type="match status" value="1"/>
</dbReference>
<dbReference type="RefSeq" id="WP_216941294.1">
    <property type="nucleotide sequence ID" value="NZ_CP077062.1"/>
</dbReference>
<evidence type="ECO:0000256" key="1">
    <source>
        <dbReference type="ARBA" id="ARBA00004401"/>
    </source>
</evidence>
<evidence type="ECO:0000256" key="2">
    <source>
        <dbReference type="ARBA" id="ARBA00009370"/>
    </source>
</evidence>
<feature type="active site" evidence="4">
    <location>
        <position position="30"/>
    </location>
</feature>
<organism evidence="7 8">
    <name type="scientific">Nocardioides panacis</name>
    <dbReference type="NCBI Taxonomy" id="2849501"/>
    <lineage>
        <taxon>Bacteria</taxon>
        <taxon>Bacillati</taxon>
        <taxon>Actinomycetota</taxon>
        <taxon>Actinomycetes</taxon>
        <taxon>Propionibacteriales</taxon>
        <taxon>Nocardioidaceae</taxon>
        <taxon>Nocardioides</taxon>
    </lineage>
</organism>
<dbReference type="PROSITE" id="PS00501">
    <property type="entry name" value="SPASE_I_1"/>
    <property type="match status" value="1"/>
</dbReference>
<dbReference type="InterPro" id="IPR019756">
    <property type="entry name" value="Pept_S26A_signal_pept_1_Ser-AS"/>
</dbReference>
<dbReference type="GO" id="GO:0004252">
    <property type="term" value="F:serine-type endopeptidase activity"/>
    <property type="evidence" value="ECO:0007669"/>
    <property type="project" value="InterPro"/>
</dbReference>
<feature type="active site" evidence="4">
    <location>
        <position position="72"/>
    </location>
</feature>
<evidence type="ECO:0000256" key="4">
    <source>
        <dbReference type="PIRSR" id="PIRSR600223-1"/>
    </source>
</evidence>
<feature type="domain" description="Peptidase S26" evidence="6">
    <location>
        <begin position="7"/>
        <end position="154"/>
    </location>
</feature>
<dbReference type="Proteomes" id="UP000683575">
    <property type="component" value="Chromosome"/>
</dbReference>
<comment type="catalytic activity">
    <reaction evidence="5">
        <text>Cleavage of hydrophobic, N-terminal signal or leader sequences from secreted and periplasmic proteins.</text>
        <dbReference type="EC" id="3.4.21.89"/>
    </reaction>
</comment>
<evidence type="ECO:0000313" key="7">
    <source>
        <dbReference type="EMBL" id="QWZ09448.1"/>
    </source>
</evidence>
<dbReference type="GO" id="GO:0006465">
    <property type="term" value="P:signal peptide processing"/>
    <property type="evidence" value="ECO:0007669"/>
    <property type="project" value="InterPro"/>
</dbReference>
<dbReference type="NCBIfam" id="TIGR02227">
    <property type="entry name" value="sigpep_I_bact"/>
    <property type="match status" value="1"/>
</dbReference>